<keyword evidence="2 8" id="KW-0808">Transferase</keyword>
<comment type="catalytic activity">
    <reaction evidence="7 8">
        <text>CMP + ATP = CDP + ADP</text>
        <dbReference type="Rhea" id="RHEA:11600"/>
        <dbReference type="ChEBI" id="CHEBI:30616"/>
        <dbReference type="ChEBI" id="CHEBI:58069"/>
        <dbReference type="ChEBI" id="CHEBI:60377"/>
        <dbReference type="ChEBI" id="CHEBI:456216"/>
        <dbReference type="EC" id="2.7.4.25"/>
    </reaction>
</comment>
<comment type="caution">
    <text evidence="10">The sequence shown here is derived from an EMBL/GenBank/DDBJ whole genome shotgun (WGS) entry which is preliminary data.</text>
</comment>
<comment type="catalytic activity">
    <reaction evidence="6 8">
        <text>dCMP + ATP = dCDP + ADP</text>
        <dbReference type="Rhea" id="RHEA:25094"/>
        <dbReference type="ChEBI" id="CHEBI:30616"/>
        <dbReference type="ChEBI" id="CHEBI:57566"/>
        <dbReference type="ChEBI" id="CHEBI:58593"/>
        <dbReference type="ChEBI" id="CHEBI:456216"/>
        <dbReference type="EC" id="2.7.4.25"/>
    </reaction>
</comment>
<dbReference type="SUPFAM" id="SSF52540">
    <property type="entry name" value="P-loop containing nucleoside triphosphate hydrolases"/>
    <property type="match status" value="1"/>
</dbReference>
<evidence type="ECO:0000256" key="2">
    <source>
        <dbReference type="ARBA" id="ARBA00022679"/>
    </source>
</evidence>
<gene>
    <name evidence="8 10" type="primary">cmk</name>
    <name evidence="10" type="ORF">ABUE31_10325</name>
</gene>
<evidence type="ECO:0000256" key="4">
    <source>
        <dbReference type="ARBA" id="ARBA00022777"/>
    </source>
</evidence>
<evidence type="ECO:0000313" key="10">
    <source>
        <dbReference type="EMBL" id="MEW9806381.1"/>
    </source>
</evidence>
<organism evidence="10 11">
    <name type="scientific">Mesorhizobium marinum</name>
    <dbReference type="NCBI Taxonomy" id="3228790"/>
    <lineage>
        <taxon>Bacteria</taxon>
        <taxon>Pseudomonadati</taxon>
        <taxon>Pseudomonadota</taxon>
        <taxon>Alphaproteobacteria</taxon>
        <taxon>Hyphomicrobiales</taxon>
        <taxon>Phyllobacteriaceae</taxon>
        <taxon>Mesorhizobium</taxon>
    </lineage>
</organism>
<dbReference type="EC" id="2.7.4.25" evidence="8"/>
<evidence type="ECO:0000259" key="9">
    <source>
        <dbReference type="Pfam" id="PF02224"/>
    </source>
</evidence>
<accession>A0ABV3QZD2</accession>
<evidence type="ECO:0000256" key="5">
    <source>
        <dbReference type="ARBA" id="ARBA00022840"/>
    </source>
</evidence>
<feature type="binding site" evidence="8">
    <location>
        <begin position="14"/>
        <end position="22"/>
    </location>
    <ligand>
        <name>ATP</name>
        <dbReference type="ChEBI" id="CHEBI:30616"/>
    </ligand>
</feature>
<dbReference type="Pfam" id="PF02224">
    <property type="entry name" value="Cytidylate_kin"/>
    <property type="match status" value="1"/>
</dbReference>
<dbReference type="InterPro" id="IPR011994">
    <property type="entry name" value="Cytidylate_kinase_dom"/>
</dbReference>
<dbReference type="Gene3D" id="3.40.50.300">
    <property type="entry name" value="P-loop containing nucleotide triphosphate hydrolases"/>
    <property type="match status" value="1"/>
</dbReference>
<keyword evidence="4 8" id="KW-0418">Kinase</keyword>
<evidence type="ECO:0000256" key="6">
    <source>
        <dbReference type="ARBA" id="ARBA00047615"/>
    </source>
</evidence>
<comment type="similarity">
    <text evidence="1 8">Belongs to the cytidylate kinase family. Type 1 subfamily.</text>
</comment>
<evidence type="ECO:0000256" key="1">
    <source>
        <dbReference type="ARBA" id="ARBA00009427"/>
    </source>
</evidence>
<evidence type="ECO:0000256" key="3">
    <source>
        <dbReference type="ARBA" id="ARBA00022741"/>
    </source>
</evidence>
<feature type="domain" description="Cytidylate kinase" evidence="9">
    <location>
        <begin position="10"/>
        <end position="201"/>
    </location>
</feature>
<protein>
    <recommendedName>
        <fullName evidence="8">Cytidylate kinase</fullName>
        <shortName evidence="8">CK</shortName>
        <ecNumber evidence="8">2.7.4.25</ecNumber>
    </recommendedName>
    <alternativeName>
        <fullName evidence="8">Cytidine monophosphate kinase</fullName>
        <shortName evidence="8">CMP kinase</shortName>
    </alternativeName>
</protein>
<evidence type="ECO:0000256" key="8">
    <source>
        <dbReference type="HAMAP-Rule" id="MF_00238"/>
    </source>
</evidence>
<reference evidence="10 11" key="1">
    <citation type="submission" date="2024-06" db="EMBL/GenBank/DDBJ databases">
        <authorList>
            <person name="Tuo L."/>
        </authorList>
    </citation>
    <scope>NUCLEOTIDE SEQUENCE [LARGE SCALE GENOMIC DNA]</scope>
    <source>
        <strain evidence="10 11">ZMM04-5</strain>
    </source>
</reference>
<evidence type="ECO:0000256" key="7">
    <source>
        <dbReference type="ARBA" id="ARBA00048478"/>
    </source>
</evidence>
<dbReference type="HAMAP" id="MF_00238">
    <property type="entry name" value="Cytidyl_kinase_type1"/>
    <property type="match status" value="1"/>
</dbReference>
<name>A0ABV3QZD2_9HYPH</name>
<dbReference type="NCBIfam" id="TIGR00017">
    <property type="entry name" value="cmk"/>
    <property type="match status" value="1"/>
</dbReference>
<keyword evidence="3 8" id="KW-0547">Nucleotide-binding</keyword>
<dbReference type="EMBL" id="JBFOCI010000002">
    <property type="protein sequence ID" value="MEW9806381.1"/>
    <property type="molecule type" value="Genomic_DNA"/>
</dbReference>
<dbReference type="InterPro" id="IPR027417">
    <property type="entry name" value="P-loop_NTPase"/>
</dbReference>
<sequence>MNGKPLPLTIAIDGPAASGKGTLARRLADYYHLPHLDTGLTYRAVGHALIIHGLPLDNVSAAETAARQVDLGNLDREALSAHEVGEAASRVAVFPTVRKMLVDKQRAFAAQPGGAVLDGRDIGTVVCPDADVKLYVTASPEVRAGRRLRDIESRGGHADLSEILADIVRRDERDMGREDSPLRPAADAHLLDTTEMSIEAAFQAARTVIDAVLAKRNGA</sequence>
<keyword evidence="11" id="KW-1185">Reference proteome</keyword>
<keyword evidence="5 8" id="KW-0067">ATP-binding</keyword>
<dbReference type="RefSeq" id="WP_367723448.1">
    <property type="nucleotide sequence ID" value="NZ_JBFOCH010000019.1"/>
</dbReference>
<dbReference type="Proteomes" id="UP001556196">
    <property type="component" value="Unassembled WGS sequence"/>
</dbReference>
<dbReference type="CDD" id="cd02020">
    <property type="entry name" value="CMPK"/>
    <property type="match status" value="1"/>
</dbReference>
<proteinExistence type="inferred from homology"/>
<comment type="subcellular location">
    <subcellularLocation>
        <location evidence="8">Cytoplasm</location>
    </subcellularLocation>
</comment>
<dbReference type="GO" id="GO:0016301">
    <property type="term" value="F:kinase activity"/>
    <property type="evidence" value="ECO:0007669"/>
    <property type="project" value="UniProtKB-KW"/>
</dbReference>
<keyword evidence="8" id="KW-0963">Cytoplasm</keyword>
<dbReference type="InterPro" id="IPR003136">
    <property type="entry name" value="Cytidylate_kin"/>
</dbReference>
<evidence type="ECO:0000313" key="11">
    <source>
        <dbReference type="Proteomes" id="UP001556196"/>
    </source>
</evidence>